<keyword evidence="3" id="KW-1185">Reference proteome</keyword>
<accession>A0AAV7PGD1</accession>
<feature type="region of interest" description="Disordered" evidence="1">
    <location>
        <begin position="53"/>
        <end position="87"/>
    </location>
</feature>
<organism evidence="2 3">
    <name type="scientific">Pleurodeles waltl</name>
    <name type="common">Iberian ribbed newt</name>
    <dbReference type="NCBI Taxonomy" id="8319"/>
    <lineage>
        <taxon>Eukaryota</taxon>
        <taxon>Metazoa</taxon>
        <taxon>Chordata</taxon>
        <taxon>Craniata</taxon>
        <taxon>Vertebrata</taxon>
        <taxon>Euteleostomi</taxon>
        <taxon>Amphibia</taxon>
        <taxon>Batrachia</taxon>
        <taxon>Caudata</taxon>
        <taxon>Salamandroidea</taxon>
        <taxon>Salamandridae</taxon>
        <taxon>Pleurodelinae</taxon>
        <taxon>Pleurodeles</taxon>
    </lineage>
</organism>
<reference evidence="2" key="1">
    <citation type="journal article" date="2022" name="bioRxiv">
        <title>Sequencing and chromosome-scale assembly of the giantPleurodeles waltlgenome.</title>
        <authorList>
            <person name="Brown T."/>
            <person name="Elewa A."/>
            <person name="Iarovenko S."/>
            <person name="Subramanian E."/>
            <person name="Araus A.J."/>
            <person name="Petzold A."/>
            <person name="Susuki M."/>
            <person name="Suzuki K.-i.T."/>
            <person name="Hayashi T."/>
            <person name="Toyoda A."/>
            <person name="Oliveira C."/>
            <person name="Osipova E."/>
            <person name="Leigh N.D."/>
            <person name="Simon A."/>
            <person name="Yun M.H."/>
        </authorList>
    </citation>
    <scope>NUCLEOTIDE SEQUENCE</scope>
    <source>
        <strain evidence="2">20211129_DDA</strain>
        <tissue evidence="2">Liver</tissue>
    </source>
</reference>
<dbReference type="AlphaFoldDB" id="A0AAV7PGD1"/>
<protein>
    <submittedName>
        <fullName evidence="2">Uncharacterized protein</fullName>
    </submittedName>
</protein>
<sequence>MARACARMCLSTERDKGGSSLWSARRASAMQCNSPSRGKRCLVRHRIRHSKEGVSAVNPKLPHKIVHNSSPGSRPARTRPAKKRFQD</sequence>
<feature type="compositionally biased region" description="Basic residues" evidence="1">
    <location>
        <begin position="76"/>
        <end position="87"/>
    </location>
</feature>
<proteinExistence type="predicted"/>
<dbReference type="EMBL" id="JANPWB010000011">
    <property type="protein sequence ID" value="KAJ1126532.1"/>
    <property type="molecule type" value="Genomic_DNA"/>
</dbReference>
<name>A0AAV7PGD1_PLEWA</name>
<evidence type="ECO:0000256" key="1">
    <source>
        <dbReference type="SAM" id="MobiDB-lite"/>
    </source>
</evidence>
<evidence type="ECO:0000313" key="3">
    <source>
        <dbReference type="Proteomes" id="UP001066276"/>
    </source>
</evidence>
<evidence type="ECO:0000313" key="2">
    <source>
        <dbReference type="EMBL" id="KAJ1126532.1"/>
    </source>
</evidence>
<dbReference type="Proteomes" id="UP001066276">
    <property type="component" value="Chromosome 7"/>
</dbReference>
<gene>
    <name evidence="2" type="ORF">NDU88_004939</name>
</gene>
<comment type="caution">
    <text evidence="2">The sequence shown here is derived from an EMBL/GenBank/DDBJ whole genome shotgun (WGS) entry which is preliminary data.</text>
</comment>